<name>J9DMI3_WUCBA</name>
<evidence type="ECO:0000313" key="2">
    <source>
        <dbReference type="Proteomes" id="UP000004810"/>
    </source>
</evidence>
<gene>
    <name evidence="1" type="ORF">WUBG_18417</name>
</gene>
<sequence length="55" mass="6203">MNKENISNLDREIDWPQDISLIGHSLVIHKLSVIEWSLRDKDILPLACGTIGFAS</sequence>
<protein>
    <submittedName>
        <fullName evidence="1">Uncharacterized protein</fullName>
    </submittedName>
</protein>
<comment type="caution">
    <text evidence="1">The sequence shown here is derived from an EMBL/GenBank/DDBJ whole genome shotgun (WGS) entry which is preliminary data.</text>
</comment>
<dbReference type="AlphaFoldDB" id="J9DMI3"/>
<organism evidence="1 2">
    <name type="scientific">Wuchereria bancrofti</name>
    <dbReference type="NCBI Taxonomy" id="6293"/>
    <lineage>
        <taxon>Eukaryota</taxon>
        <taxon>Metazoa</taxon>
        <taxon>Ecdysozoa</taxon>
        <taxon>Nematoda</taxon>
        <taxon>Chromadorea</taxon>
        <taxon>Rhabditida</taxon>
        <taxon>Spirurina</taxon>
        <taxon>Spiruromorpha</taxon>
        <taxon>Filarioidea</taxon>
        <taxon>Onchocercidae</taxon>
        <taxon>Wuchereria</taxon>
    </lineage>
</organism>
<evidence type="ECO:0000313" key="1">
    <source>
        <dbReference type="EMBL" id="EJW70676.1"/>
    </source>
</evidence>
<accession>J9DMI3</accession>
<dbReference type="EMBL" id="ADBV01020935">
    <property type="protein sequence ID" value="EJW70676.1"/>
    <property type="molecule type" value="Genomic_DNA"/>
</dbReference>
<dbReference type="Proteomes" id="UP000004810">
    <property type="component" value="Unassembled WGS sequence"/>
</dbReference>
<proteinExistence type="predicted"/>
<feature type="non-terminal residue" evidence="1">
    <location>
        <position position="55"/>
    </location>
</feature>
<reference evidence="2" key="1">
    <citation type="submission" date="2012-08" db="EMBL/GenBank/DDBJ databases">
        <title>The Genome Sequence of Wuchereria bancrofti.</title>
        <authorList>
            <person name="Nutman T.B."/>
            <person name="Fink D.L."/>
            <person name="Russ C."/>
            <person name="Young S."/>
            <person name="Zeng Q."/>
            <person name="Koehrsen M."/>
            <person name="Alvarado L."/>
            <person name="Berlin A."/>
            <person name="Chapman S.B."/>
            <person name="Chen Z."/>
            <person name="Freedman E."/>
            <person name="Gellesch M."/>
            <person name="Goldberg J."/>
            <person name="Griggs A."/>
            <person name="Gujja S."/>
            <person name="Heilman E.R."/>
            <person name="Heiman D."/>
            <person name="Hepburn T."/>
            <person name="Howarth C."/>
            <person name="Jen D."/>
            <person name="Larson L."/>
            <person name="Lewis B."/>
            <person name="Mehta T."/>
            <person name="Park D."/>
            <person name="Pearson M."/>
            <person name="Roberts A."/>
            <person name="Saif S."/>
            <person name="Shea T."/>
            <person name="Shenoy N."/>
            <person name="Sisk P."/>
            <person name="Stolte C."/>
            <person name="Sykes S."/>
            <person name="Walk T."/>
            <person name="White J."/>
            <person name="Yandava C."/>
            <person name="Haas B."/>
            <person name="Henn M.R."/>
            <person name="Nusbaum C."/>
            <person name="Birren B."/>
        </authorList>
    </citation>
    <scope>NUCLEOTIDE SEQUENCE [LARGE SCALE GENOMIC DNA]</scope>
    <source>
        <strain evidence="2">NA</strain>
    </source>
</reference>